<reference evidence="2" key="1">
    <citation type="submission" date="2022-06" db="EMBL/GenBank/DDBJ databases">
        <title>Isolation of gut microbiota from human fecal samples.</title>
        <authorList>
            <person name="Pamer E.G."/>
            <person name="Barat B."/>
            <person name="Waligurski E."/>
            <person name="Medina S."/>
            <person name="Paddock L."/>
            <person name="Mostad J."/>
        </authorList>
    </citation>
    <scope>NUCLEOTIDE SEQUENCE</scope>
    <source>
        <strain evidence="2">DFI.7.96</strain>
    </source>
</reference>
<protein>
    <recommendedName>
        <fullName evidence="4">ABC transporter permease</fullName>
    </recommendedName>
</protein>
<feature type="non-terminal residue" evidence="2">
    <location>
        <position position="100"/>
    </location>
</feature>
<keyword evidence="1" id="KW-0472">Membrane</keyword>
<evidence type="ECO:0000313" key="3">
    <source>
        <dbReference type="Proteomes" id="UP001205063"/>
    </source>
</evidence>
<dbReference type="Proteomes" id="UP001205063">
    <property type="component" value="Unassembled WGS sequence"/>
</dbReference>
<keyword evidence="1" id="KW-0812">Transmembrane</keyword>
<comment type="caution">
    <text evidence="2">The sequence shown here is derived from an EMBL/GenBank/DDBJ whole genome shotgun (WGS) entry which is preliminary data.</text>
</comment>
<feature type="transmembrane region" description="Helical" evidence="1">
    <location>
        <begin position="6"/>
        <end position="23"/>
    </location>
</feature>
<organism evidence="2 3">
    <name type="scientific">Bittarella massiliensis</name>
    <name type="common">ex Durand et al. 2017</name>
    <dbReference type="NCBI Taxonomy" id="1720313"/>
    <lineage>
        <taxon>Bacteria</taxon>
        <taxon>Bacillati</taxon>
        <taxon>Bacillota</taxon>
        <taxon>Clostridia</taxon>
        <taxon>Eubacteriales</taxon>
        <taxon>Oscillospiraceae</taxon>
        <taxon>Bittarella (ex Durand et al. 2017)</taxon>
    </lineage>
</organism>
<dbReference type="EMBL" id="JANGAB010000343">
    <property type="protein sequence ID" value="MCQ4950848.1"/>
    <property type="molecule type" value="Genomic_DNA"/>
</dbReference>
<accession>A0AAW5KK25</accession>
<keyword evidence="1" id="KW-1133">Transmembrane helix</keyword>
<name>A0AAW5KK25_9FIRM</name>
<feature type="transmembrane region" description="Helical" evidence="1">
    <location>
        <begin position="30"/>
        <end position="49"/>
    </location>
</feature>
<evidence type="ECO:0000313" key="2">
    <source>
        <dbReference type="EMBL" id="MCQ4950848.1"/>
    </source>
</evidence>
<sequence>YLLDVWLLSMMGMALGGSIAVAFGRGIVSYGVLIGAFLLFSPLFQQFLVQIGYQNSVVQYGSVLDLFPYRAGISFVIDNFYGYPNEAVRWNRILFWVLFF</sequence>
<proteinExistence type="predicted"/>
<dbReference type="AlphaFoldDB" id="A0AAW5KK25"/>
<evidence type="ECO:0008006" key="4">
    <source>
        <dbReference type="Google" id="ProtNLM"/>
    </source>
</evidence>
<gene>
    <name evidence="2" type="ORF">NE646_14560</name>
</gene>
<evidence type="ECO:0000256" key="1">
    <source>
        <dbReference type="SAM" id="Phobius"/>
    </source>
</evidence>
<feature type="non-terminal residue" evidence="2">
    <location>
        <position position="1"/>
    </location>
</feature>